<reference evidence="1" key="2">
    <citation type="journal article" date="2015" name="Fish Shellfish Immunol.">
        <title>Early steps in the European eel (Anguilla anguilla)-Vibrio vulnificus interaction in the gills: Role of the RtxA13 toxin.</title>
        <authorList>
            <person name="Callol A."/>
            <person name="Pajuelo D."/>
            <person name="Ebbesson L."/>
            <person name="Teles M."/>
            <person name="MacKenzie S."/>
            <person name="Amaro C."/>
        </authorList>
    </citation>
    <scope>NUCLEOTIDE SEQUENCE</scope>
</reference>
<reference evidence="1" key="1">
    <citation type="submission" date="2014-11" db="EMBL/GenBank/DDBJ databases">
        <authorList>
            <person name="Amaro Gonzalez C."/>
        </authorList>
    </citation>
    <scope>NUCLEOTIDE SEQUENCE</scope>
</reference>
<dbReference type="EMBL" id="GBXM01038530">
    <property type="protein sequence ID" value="JAH70047.1"/>
    <property type="molecule type" value="Transcribed_RNA"/>
</dbReference>
<accession>A0A0E9UW54</accession>
<sequence>MLGGANVRECSRPWPKTNCVLLLWTSGDNLWHN</sequence>
<dbReference type="AlphaFoldDB" id="A0A0E9UW54"/>
<name>A0A0E9UW54_ANGAN</name>
<organism evidence="1">
    <name type="scientific">Anguilla anguilla</name>
    <name type="common">European freshwater eel</name>
    <name type="synonym">Muraena anguilla</name>
    <dbReference type="NCBI Taxonomy" id="7936"/>
    <lineage>
        <taxon>Eukaryota</taxon>
        <taxon>Metazoa</taxon>
        <taxon>Chordata</taxon>
        <taxon>Craniata</taxon>
        <taxon>Vertebrata</taxon>
        <taxon>Euteleostomi</taxon>
        <taxon>Actinopterygii</taxon>
        <taxon>Neopterygii</taxon>
        <taxon>Teleostei</taxon>
        <taxon>Anguilliformes</taxon>
        <taxon>Anguillidae</taxon>
        <taxon>Anguilla</taxon>
    </lineage>
</organism>
<proteinExistence type="predicted"/>
<protein>
    <submittedName>
        <fullName evidence="1">Uncharacterized protein</fullName>
    </submittedName>
</protein>
<evidence type="ECO:0000313" key="1">
    <source>
        <dbReference type="EMBL" id="JAH70047.1"/>
    </source>
</evidence>